<comment type="subunit">
    <text evidence="7">The complex comprises the extracytoplasmic solute receptor protein and the two transmembrane proteins.</text>
</comment>
<evidence type="ECO:0000256" key="6">
    <source>
        <dbReference type="ARBA" id="ARBA00023136"/>
    </source>
</evidence>
<sequence length="179" mass="19977">MKIINQKLQCVLAIVGGSSLVAMLLVAVSDIISRLIGYSFSGAYEVIGWLSATAIGCSLGYTQMHKGHVKIDFISGIRNEVVKSLVSFVVLLASFYLASLVGFQLIKYAFLIYKVGSLSETLMWPVYPWVFLLAFAFFTFAFSFLTELFYEVLNMVRLVKVKFSRKAELNIIPNEECGL</sequence>
<reference evidence="10" key="1">
    <citation type="journal article" date="2019" name="Int. J. Syst. Evol. Microbiol.">
        <title>The Global Catalogue of Microorganisms (GCM) 10K type strain sequencing project: providing services to taxonomists for standard genome sequencing and annotation.</title>
        <authorList>
            <consortium name="The Broad Institute Genomics Platform"/>
            <consortium name="The Broad Institute Genome Sequencing Center for Infectious Disease"/>
            <person name="Wu L."/>
            <person name="Ma J."/>
        </authorList>
    </citation>
    <scope>NUCLEOTIDE SEQUENCE [LARGE SCALE GENOMIC DNA]</scope>
    <source>
        <strain evidence="10">NBRC 111756</strain>
    </source>
</reference>
<feature type="transmembrane region" description="Helical" evidence="7">
    <location>
        <begin position="12"/>
        <end position="40"/>
    </location>
</feature>
<evidence type="ECO:0000256" key="3">
    <source>
        <dbReference type="ARBA" id="ARBA00022475"/>
    </source>
</evidence>
<keyword evidence="5 7" id="KW-1133">Transmembrane helix</keyword>
<feature type="domain" description="Tripartite ATP-independent periplasmic transporters DctQ component" evidence="8">
    <location>
        <begin position="23"/>
        <end position="150"/>
    </location>
</feature>
<name>A0ABW2AA12_9GAMM</name>
<proteinExistence type="inferred from homology"/>
<feature type="transmembrane region" description="Helical" evidence="7">
    <location>
        <begin position="126"/>
        <end position="150"/>
    </location>
</feature>
<evidence type="ECO:0000256" key="1">
    <source>
        <dbReference type="ARBA" id="ARBA00004651"/>
    </source>
</evidence>
<feature type="transmembrane region" description="Helical" evidence="7">
    <location>
        <begin position="46"/>
        <end position="64"/>
    </location>
</feature>
<dbReference type="Pfam" id="PF04290">
    <property type="entry name" value="DctQ"/>
    <property type="match status" value="1"/>
</dbReference>
<keyword evidence="2 7" id="KW-0813">Transport</keyword>
<evidence type="ECO:0000256" key="7">
    <source>
        <dbReference type="RuleBase" id="RU369079"/>
    </source>
</evidence>
<evidence type="ECO:0000313" key="9">
    <source>
        <dbReference type="EMBL" id="MFC6674278.1"/>
    </source>
</evidence>
<keyword evidence="10" id="KW-1185">Reference proteome</keyword>
<evidence type="ECO:0000256" key="4">
    <source>
        <dbReference type="ARBA" id="ARBA00022692"/>
    </source>
</evidence>
<keyword evidence="3" id="KW-1003">Cell membrane</keyword>
<gene>
    <name evidence="9" type="ORF">ACFQDL_32305</name>
</gene>
<evidence type="ECO:0000256" key="5">
    <source>
        <dbReference type="ARBA" id="ARBA00022989"/>
    </source>
</evidence>
<comment type="similarity">
    <text evidence="7">Belongs to the TRAP transporter small permease family.</text>
</comment>
<dbReference type="Proteomes" id="UP001596422">
    <property type="component" value="Unassembled WGS sequence"/>
</dbReference>
<dbReference type="InterPro" id="IPR055348">
    <property type="entry name" value="DctQ"/>
</dbReference>
<protein>
    <recommendedName>
        <fullName evidence="7">TRAP transporter small permease protein</fullName>
    </recommendedName>
</protein>
<keyword evidence="6 7" id="KW-0472">Membrane</keyword>
<comment type="subcellular location">
    <subcellularLocation>
        <location evidence="7">Cell inner membrane</location>
        <topology evidence="7">Multi-pass membrane protein</topology>
    </subcellularLocation>
    <subcellularLocation>
        <location evidence="1">Cell membrane</location>
        <topology evidence="1">Multi-pass membrane protein</topology>
    </subcellularLocation>
</comment>
<dbReference type="RefSeq" id="WP_379914088.1">
    <property type="nucleotide sequence ID" value="NZ_JBHSWE010000002.1"/>
</dbReference>
<evidence type="ECO:0000259" key="8">
    <source>
        <dbReference type="Pfam" id="PF04290"/>
    </source>
</evidence>
<keyword evidence="7" id="KW-0997">Cell inner membrane</keyword>
<evidence type="ECO:0000256" key="2">
    <source>
        <dbReference type="ARBA" id="ARBA00022448"/>
    </source>
</evidence>
<comment type="function">
    <text evidence="7">Part of the tripartite ATP-independent periplasmic (TRAP) transport system.</text>
</comment>
<keyword evidence="4 7" id="KW-0812">Transmembrane</keyword>
<evidence type="ECO:0000313" key="10">
    <source>
        <dbReference type="Proteomes" id="UP001596422"/>
    </source>
</evidence>
<feature type="transmembrane region" description="Helical" evidence="7">
    <location>
        <begin position="85"/>
        <end position="106"/>
    </location>
</feature>
<accession>A0ABW2AA12</accession>
<comment type="caution">
    <text evidence="9">The sequence shown here is derived from an EMBL/GenBank/DDBJ whole genome shotgun (WGS) entry which is preliminary data.</text>
</comment>
<organism evidence="9 10">
    <name type="scientific">Marinobacterium aestuariivivens</name>
    <dbReference type="NCBI Taxonomy" id="1698799"/>
    <lineage>
        <taxon>Bacteria</taxon>
        <taxon>Pseudomonadati</taxon>
        <taxon>Pseudomonadota</taxon>
        <taxon>Gammaproteobacteria</taxon>
        <taxon>Oceanospirillales</taxon>
        <taxon>Oceanospirillaceae</taxon>
        <taxon>Marinobacterium</taxon>
    </lineage>
</organism>
<dbReference type="EMBL" id="JBHSWE010000002">
    <property type="protein sequence ID" value="MFC6674278.1"/>
    <property type="molecule type" value="Genomic_DNA"/>
</dbReference>